<proteinExistence type="predicted"/>
<evidence type="ECO:0000256" key="2">
    <source>
        <dbReference type="ARBA" id="ARBA00022737"/>
    </source>
</evidence>
<reference evidence="5" key="2">
    <citation type="submission" date="2024-04" db="EMBL/GenBank/DDBJ databases">
        <authorList>
            <person name="Chen Y."/>
            <person name="Shah S."/>
            <person name="Dougan E. K."/>
            <person name="Thang M."/>
            <person name="Chan C."/>
        </authorList>
    </citation>
    <scope>NUCLEOTIDE SEQUENCE [LARGE SCALE GENOMIC DNA]</scope>
</reference>
<evidence type="ECO:0000313" key="4">
    <source>
        <dbReference type="EMBL" id="CAI4000059.1"/>
    </source>
</evidence>
<dbReference type="SMART" id="SM00364">
    <property type="entry name" value="LRR_BAC"/>
    <property type="match status" value="13"/>
</dbReference>
<organism evidence="4">
    <name type="scientific">Cladocopium goreaui</name>
    <dbReference type="NCBI Taxonomy" id="2562237"/>
    <lineage>
        <taxon>Eukaryota</taxon>
        <taxon>Sar</taxon>
        <taxon>Alveolata</taxon>
        <taxon>Dinophyceae</taxon>
        <taxon>Suessiales</taxon>
        <taxon>Symbiodiniaceae</taxon>
        <taxon>Cladocopium</taxon>
    </lineage>
</organism>
<dbReference type="InterPro" id="IPR003591">
    <property type="entry name" value="Leu-rich_rpt_typical-subtyp"/>
</dbReference>
<evidence type="ECO:0000313" key="7">
    <source>
        <dbReference type="Proteomes" id="UP001152797"/>
    </source>
</evidence>
<dbReference type="PANTHER" id="PTHR48051:SF54">
    <property type="entry name" value="LEUCINE-RICH REPEAT-CONTAINING PROTEIN"/>
    <property type="match status" value="1"/>
</dbReference>
<dbReference type="SUPFAM" id="SSF52058">
    <property type="entry name" value="L domain-like"/>
    <property type="match status" value="1"/>
</dbReference>
<dbReference type="PROSITE" id="PS51450">
    <property type="entry name" value="LRR"/>
    <property type="match status" value="3"/>
</dbReference>
<name>A0A9P1CYH1_9DINO</name>
<dbReference type="Pfam" id="PF13855">
    <property type="entry name" value="LRR_8"/>
    <property type="match status" value="5"/>
</dbReference>
<gene>
    <name evidence="4" type="ORF">C1SCF055_LOCUS26207</name>
</gene>
<evidence type="ECO:0000256" key="3">
    <source>
        <dbReference type="SAM" id="MobiDB-lite"/>
    </source>
</evidence>
<evidence type="ECO:0000313" key="6">
    <source>
        <dbReference type="EMBL" id="CAL4787371.1"/>
    </source>
</evidence>
<dbReference type="EMBL" id="CAMXCT010002724">
    <property type="protein sequence ID" value="CAI4000059.1"/>
    <property type="molecule type" value="Genomic_DNA"/>
</dbReference>
<evidence type="ECO:0000256" key="1">
    <source>
        <dbReference type="ARBA" id="ARBA00022614"/>
    </source>
</evidence>
<protein>
    <submittedName>
        <fullName evidence="6">Protein lap1</fullName>
    </submittedName>
</protein>
<keyword evidence="2" id="KW-0677">Repeat</keyword>
<dbReference type="OrthoDB" id="424051at2759"/>
<dbReference type="SMART" id="SM00365">
    <property type="entry name" value="LRR_SD22"/>
    <property type="match status" value="4"/>
</dbReference>
<dbReference type="InterPro" id="IPR032675">
    <property type="entry name" value="LRR_dom_sf"/>
</dbReference>
<feature type="compositionally biased region" description="Basic residues" evidence="3">
    <location>
        <begin position="532"/>
        <end position="542"/>
    </location>
</feature>
<evidence type="ECO:0000313" key="5">
    <source>
        <dbReference type="EMBL" id="CAL1153434.1"/>
    </source>
</evidence>
<dbReference type="EMBL" id="CAMXCT030002724">
    <property type="protein sequence ID" value="CAL4787371.1"/>
    <property type="molecule type" value="Genomic_DNA"/>
</dbReference>
<keyword evidence="7" id="KW-1185">Reference proteome</keyword>
<dbReference type="InterPro" id="IPR001611">
    <property type="entry name" value="Leu-rich_rpt"/>
</dbReference>
<dbReference type="EMBL" id="CAMXCT020002724">
    <property type="protein sequence ID" value="CAL1153434.1"/>
    <property type="molecule type" value="Genomic_DNA"/>
</dbReference>
<dbReference type="Gene3D" id="3.80.10.10">
    <property type="entry name" value="Ribonuclease Inhibitor"/>
    <property type="match status" value="1"/>
</dbReference>
<dbReference type="SMART" id="SM00369">
    <property type="entry name" value="LRR_TYP"/>
    <property type="match status" value="12"/>
</dbReference>
<dbReference type="AlphaFoldDB" id="A0A9P1CYH1"/>
<feature type="region of interest" description="Disordered" evidence="3">
    <location>
        <begin position="518"/>
        <end position="542"/>
    </location>
</feature>
<accession>A0A9P1CYH1</accession>
<feature type="compositionally biased region" description="Polar residues" evidence="3">
    <location>
        <begin position="520"/>
        <end position="531"/>
    </location>
</feature>
<dbReference type="GO" id="GO:0005737">
    <property type="term" value="C:cytoplasm"/>
    <property type="evidence" value="ECO:0007669"/>
    <property type="project" value="TreeGrafter"/>
</dbReference>
<dbReference type="Proteomes" id="UP001152797">
    <property type="component" value="Unassembled WGS sequence"/>
</dbReference>
<sequence>MPVPGQKIDQSQESGLELLPDVFGEKLPRLKTLRLSQNRLRLLPRSFGELRKLQALQAEGNRLSHLPDFTSLSSLTDLQLEENQLEALPETFGQLAALQRLSLDFNLLRSLPENFGRLRSLQKLRLVKNLLESLPQSFGGLSSLKDLWLTGNRLQDLPESFGGLSKLQQLRLGGNRLLRLPESFGQLKALRQLALEENLLQTLPCSFSQLSCLQVLNLDSNRFAEFPECLGLKCLEKLWIGNNALRSFPQTGLQMEALKELSVKSNKLQSLPESLGLLSSLEVLYLQDNGLDVLPESLAELTKLRMLWLEDNKLSSFPSTCLQRGSCPALQLVKLRRAVRYNVVQGLLAELKQPLLRKDANARCAGLGGLMSGAAGAVVGTRRHHQKEVCGSVSQGNLDHSINLADAPIIKVYHQSEPSTWKELRVPRAFRAGVDDSSKACTLEALQRWLSKQLQDQVNDIGVVIEQKDEEDPHIIWLQAKDIEEGGSPFRNELRVVVCFEGEEPNSEVVKALRIPPSKTRATSEGSTASAKSRKSRYCVVQ</sequence>
<reference evidence="4" key="1">
    <citation type="submission" date="2022-10" db="EMBL/GenBank/DDBJ databases">
        <authorList>
            <person name="Chen Y."/>
            <person name="Dougan E. K."/>
            <person name="Chan C."/>
            <person name="Rhodes N."/>
            <person name="Thang M."/>
        </authorList>
    </citation>
    <scope>NUCLEOTIDE SEQUENCE</scope>
</reference>
<comment type="caution">
    <text evidence="4">The sequence shown here is derived from an EMBL/GenBank/DDBJ whole genome shotgun (WGS) entry which is preliminary data.</text>
</comment>
<dbReference type="InterPro" id="IPR050216">
    <property type="entry name" value="LRR_domain-containing"/>
</dbReference>
<dbReference type="PANTHER" id="PTHR48051">
    <property type="match status" value="1"/>
</dbReference>
<keyword evidence="1" id="KW-0433">Leucine-rich repeat</keyword>